<feature type="chain" id="PRO_5002065747" evidence="3">
    <location>
        <begin position="17"/>
        <end position="542"/>
    </location>
</feature>
<organism evidence="5 6">
    <name type="scientific">Oesophagostomum dentatum</name>
    <name type="common">Nodular worm</name>
    <dbReference type="NCBI Taxonomy" id="61180"/>
    <lineage>
        <taxon>Eukaryota</taxon>
        <taxon>Metazoa</taxon>
        <taxon>Ecdysozoa</taxon>
        <taxon>Nematoda</taxon>
        <taxon>Chromadorea</taxon>
        <taxon>Rhabditida</taxon>
        <taxon>Rhabditina</taxon>
        <taxon>Rhabditomorpha</taxon>
        <taxon>Strongyloidea</taxon>
        <taxon>Strongylidae</taxon>
        <taxon>Oesophagostomum</taxon>
    </lineage>
</organism>
<accession>A0A0B1T9T7</accession>
<keyword evidence="2" id="KW-0393">Immunoglobulin domain</keyword>
<dbReference type="Pfam" id="PF13927">
    <property type="entry name" value="Ig_3"/>
    <property type="match status" value="1"/>
</dbReference>
<feature type="domain" description="Ig-like" evidence="4">
    <location>
        <begin position="115"/>
        <end position="202"/>
    </location>
</feature>
<evidence type="ECO:0000259" key="4">
    <source>
        <dbReference type="PROSITE" id="PS50835"/>
    </source>
</evidence>
<gene>
    <name evidence="5" type="ORF">OESDEN_07177</name>
</gene>
<dbReference type="InterPro" id="IPR003961">
    <property type="entry name" value="FN3_dom"/>
</dbReference>
<dbReference type="InterPro" id="IPR003599">
    <property type="entry name" value="Ig_sub"/>
</dbReference>
<dbReference type="SMART" id="SM00060">
    <property type="entry name" value="FN3"/>
    <property type="match status" value="1"/>
</dbReference>
<keyword evidence="1" id="KW-0677">Repeat</keyword>
<dbReference type="GO" id="GO:0008046">
    <property type="term" value="F:axon guidance receptor activity"/>
    <property type="evidence" value="ECO:0007669"/>
    <property type="project" value="TreeGrafter"/>
</dbReference>
<dbReference type="Proteomes" id="UP000053660">
    <property type="component" value="Unassembled WGS sequence"/>
</dbReference>
<keyword evidence="6" id="KW-1185">Reference proteome</keyword>
<dbReference type="CDD" id="cd00096">
    <property type="entry name" value="Ig"/>
    <property type="match status" value="2"/>
</dbReference>
<dbReference type="AlphaFoldDB" id="A0A0B1T9T7"/>
<reference evidence="5 6" key="1">
    <citation type="submission" date="2014-03" db="EMBL/GenBank/DDBJ databases">
        <title>Draft genome of the hookworm Oesophagostomum dentatum.</title>
        <authorList>
            <person name="Mitreva M."/>
        </authorList>
    </citation>
    <scope>NUCLEOTIDE SEQUENCE [LARGE SCALE GENOMIC DNA]</scope>
    <source>
        <strain evidence="5 6">OD-Hann</strain>
    </source>
</reference>
<feature type="signal peptide" evidence="3">
    <location>
        <begin position="1"/>
        <end position="16"/>
    </location>
</feature>
<name>A0A0B1T9T7_OESDE</name>
<dbReference type="GO" id="GO:0050808">
    <property type="term" value="P:synapse organization"/>
    <property type="evidence" value="ECO:0007669"/>
    <property type="project" value="TreeGrafter"/>
</dbReference>
<sequence length="542" mass="60679">MRWLLATIGLIHLAWGQKIVTKGRTITVNEGSQLELPCYVQDLGSESIIWRRKENALFIDEENLAEDERMQVIKDGSNSTLTILDVEPMDMTDYVCAVSEPEQEIVYKIIVHSPPTVVISPDEPEYLLSVGDEQVVIRCLAKGNPTPTIKWTRKDGKMPSDITIRGPQLVIAKATKAHSGDYECTANNAAGSDSAMLKIQVNEAPWVTTEFSFVPVKKNADVNISCSYDGTPSPQAEWFFNGYKINFSEERFRNTAQYAQRRANHTNAILTIVGINEDSFGDYMCRISNNLGSAFAVIHVSGEFSTQAPWVTTEFSFVPVKKNADVNISCSYDGTPSPQAEWFFNGYKINFSEERFRNTAQYAQRRANHTNAILTIVGINEDSFGDYMCRISNNLGSAFAVIHVSGRPGPPTITAEGTDLTWSVRAYEPVIEYRIYYRPENADEWNKYESIRASKGDNNGDDIWQHSVSLLPYLEAGVRYEVTVKARNALGWGSFARENLLIEIPADTHGTKDFICTDLLYSIGTTTDIYSPTLDDLLHADK</sequence>
<dbReference type="SMART" id="SM00408">
    <property type="entry name" value="IGc2"/>
    <property type="match status" value="4"/>
</dbReference>
<dbReference type="SUPFAM" id="SSF49265">
    <property type="entry name" value="Fibronectin type III"/>
    <property type="match status" value="1"/>
</dbReference>
<dbReference type="SUPFAM" id="SSF48726">
    <property type="entry name" value="Immunoglobulin"/>
    <property type="match status" value="4"/>
</dbReference>
<dbReference type="InterPro" id="IPR007110">
    <property type="entry name" value="Ig-like_dom"/>
</dbReference>
<dbReference type="CDD" id="cd00063">
    <property type="entry name" value="FN3"/>
    <property type="match status" value="1"/>
</dbReference>
<dbReference type="InterPro" id="IPR036116">
    <property type="entry name" value="FN3_sf"/>
</dbReference>
<protein>
    <submittedName>
        <fullName evidence="5">Immunoglobulin domain protein</fullName>
    </submittedName>
</protein>
<proteinExistence type="predicted"/>
<dbReference type="PANTHER" id="PTHR45080:SF20">
    <property type="entry name" value="IG-LIKE DOMAIN-CONTAINING PROTEIN"/>
    <property type="match status" value="1"/>
</dbReference>
<dbReference type="GO" id="GO:0005886">
    <property type="term" value="C:plasma membrane"/>
    <property type="evidence" value="ECO:0007669"/>
    <property type="project" value="TreeGrafter"/>
</dbReference>
<feature type="domain" description="Ig-like" evidence="4">
    <location>
        <begin position="17"/>
        <end position="106"/>
    </location>
</feature>
<dbReference type="EMBL" id="KN551050">
    <property type="protein sequence ID" value="KHJ92921.1"/>
    <property type="molecule type" value="Genomic_DNA"/>
</dbReference>
<dbReference type="InterPro" id="IPR003598">
    <property type="entry name" value="Ig_sub2"/>
</dbReference>
<dbReference type="GO" id="GO:0030424">
    <property type="term" value="C:axon"/>
    <property type="evidence" value="ECO:0007669"/>
    <property type="project" value="TreeGrafter"/>
</dbReference>
<dbReference type="SMART" id="SM00409">
    <property type="entry name" value="IG"/>
    <property type="match status" value="4"/>
</dbReference>
<keyword evidence="3" id="KW-0732">Signal</keyword>
<dbReference type="InterPro" id="IPR036179">
    <property type="entry name" value="Ig-like_dom_sf"/>
</dbReference>
<dbReference type="OrthoDB" id="6159398at2759"/>
<feature type="domain" description="Ig-like" evidence="4">
    <location>
        <begin position="309"/>
        <end position="405"/>
    </location>
</feature>
<dbReference type="Pfam" id="PF07679">
    <property type="entry name" value="I-set"/>
    <property type="match status" value="3"/>
</dbReference>
<dbReference type="InterPro" id="IPR013098">
    <property type="entry name" value="Ig_I-set"/>
</dbReference>
<evidence type="ECO:0000256" key="3">
    <source>
        <dbReference type="SAM" id="SignalP"/>
    </source>
</evidence>
<dbReference type="GO" id="GO:0007156">
    <property type="term" value="P:homophilic cell adhesion via plasma membrane adhesion molecules"/>
    <property type="evidence" value="ECO:0007669"/>
    <property type="project" value="TreeGrafter"/>
</dbReference>
<evidence type="ECO:0000256" key="1">
    <source>
        <dbReference type="ARBA" id="ARBA00022737"/>
    </source>
</evidence>
<evidence type="ECO:0000256" key="2">
    <source>
        <dbReference type="ARBA" id="ARBA00023319"/>
    </source>
</evidence>
<evidence type="ECO:0000313" key="6">
    <source>
        <dbReference type="Proteomes" id="UP000053660"/>
    </source>
</evidence>
<dbReference type="InterPro" id="IPR013783">
    <property type="entry name" value="Ig-like_fold"/>
</dbReference>
<dbReference type="PROSITE" id="PS50835">
    <property type="entry name" value="IG_LIKE"/>
    <property type="match status" value="4"/>
</dbReference>
<dbReference type="PANTHER" id="PTHR45080">
    <property type="entry name" value="CONTACTIN 5"/>
    <property type="match status" value="1"/>
</dbReference>
<dbReference type="GO" id="GO:0043025">
    <property type="term" value="C:neuronal cell body"/>
    <property type="evidence" value="ECO:0007669"/>
    <property type="project" value="TreeGrafter"/>
</dbReference>
<evidence type="ECO:0000313" key="5">
    <source>
        <dbReference type="EMBL" id="KHJ92921.1"/>
    </source>
</evidence>
<dbReference type="InterPro" id="IPR050958">
    <property type="entry name" value="Cell_Adh-Cytoskel_Orgn"/>
</dbReference>
<feature type="domain" description="Ig-like" evidence="4">
    <location>
        <begin position="205"/>
        <end position="301"/>
    </location>
</feature>
<dbReference type="Gene3D" id="2.60.40.10">
    <property type="entry name" value="Immunoglobulins"/>
    <property type="match status" value="5"/>
</dbReference>
<dbReference type="Pfam" id="PF00041">
    <property type="entry name" value="fn3"/>
    <property type="match status" value="1"/>
</dbReference>